<name>A0A1R2AU66_9CILI</name>
<organism evidence="1 2">
    <name type="scientific">Stentor coeruleus</name>
    <dbReference type="NCBI Taxonomy" id="5963"/>
    <lineage>
        <taxon>Eukaryota</taxon>
        <taxon>Sar</taxon>
        <taxon>Alveolata</taxon>
        <taxon>Ciliophora</taxon>
        <taxon>Postciliodesmatophora</taxon>
        <taxon>Heterotrichea</taxon>
        <taxon>Heterotrichida</taxon>
        <taxon>Stentoridae</taxon>
        <taxon>Stentor</taxon>
    </lineage>
</organism>
<protein>
    <submittedName>
        <fullName evidence="1">Uncharacterized protein</fullName>
    </submittedName>
</protein>
<evidence type="ECO:0000313" key="2">
    <source>
        <dbReference type="Proteomes" id="UP000187209"/>
    </source>
</evidence>
<dbReference type="OrthoDB" id="308762at2759"/>
<reference evidence="1 2" key="1">
    <citation type="submission" date="2016-11" db="EMBL/GenBank/DDBJ databases">
        <title>The macronuclear genome of Stentor coeruleus: a giant cell with tiny introns.</title>
        <authorList>
            <person name="Slabodnick M."/>
            <person name="Ruby J.G."/>
            <person name="Reiff S.B."/>
            <person name="Swart E.C."/>
            <person name="Gosai S."/>
            <person name="Prabakaran S."/>
            <person name="Witkowska E."/>
            <person name="Larue G.E."/>
            <person name="Fisher S."/>
            <person name="Freeman R.M."/>
            <person name="Gunawardena J."/>
            <person name="Chu W."/>
            <person name="Stover N.A."/>
            <person name="Gregory B.D."/>
            <person name="Nowacki M."/>
            <person name="Derisi J."/>
            <person name="Roy S.W."/>
            <person name="Marshall W.F."/>
            <person name="Sood P."/>
        </authorList>
    </citation>
    <scope>NUCLEOTIDE SEQUENCE [LARGE SCALE GENOMIC DNA]</scope>
    <source>
        <strain evidence="1">WM001</strain>
    </source>
</reference>
<gene>
    <name evidence="1" type="ORF">SteCoe_34622</name>
</gene>
<sequence>MLMLSRLRSNVLIRAVSSHNFVEKAYALIDDAKFQGAKVEEVNKAWLKKENDLRLPKELYKHPYCTEDHPITLHPRHTFRIVMELLGPEQVSPHFQSVLEYSKWYNYFFIGLIFTVAMRSHHNHAWGYVVLNMHYGFEMWVYCFFYYFMQSTAMVFPAPWKQLWKSYNLDSILESVFENEENLALETRKPSLAQVDYLRVHKEYLGTKAKLMEIHLENSRVLLKKHTYERALNILKATDRFEKDNMSKVLRDALDQAVQKLGQDISGSAAKDIKKLAFQSALIGIRKGKMTYENDPLLPRLLNYIEEFKSKAEKMTEKEQAELLGLTKEQKAVIASTDKKAEESFTHALPAIKHPRILNSKKFKSLSA</sequence>
<comment type="caution">
    <text evidence="1">The sequence shown here is derived from an EMBL/GenBank/DDBJ whole genome shotgun (WGS) entry which is preliminary data.</text>
</comment>
<dbReference type="AlphaFoldDB" id="A0A1R2AU66"/>
<proteinExistence type="predicted"/>
<accession>A0A1R2AU66</accession>
<dbReference type="Proteomes" id="UP000187209">
    <property type="component" value="Unassembled WGS sequence"/>
</dbReference>
<dbReference type="EMBL" id="MPUH01001395">
    <property type="protein sequence ID" value="OMJ68046.1"/>
    <property type="molecule type" value="Genomic_DNA"/>
</dbReference>
<keyword evidence="2" id="KW-1185">Reference proteome</keyword>
<evidence type="ECO:0000313" key="1">
    <source>
        <dbReference type="EMBL" id="OMJ68046.1"/>
    </source>
</evidence>